<dbReference type="Gene3D" id="3.40.50.720">
    <property type="entry name" value="NAD(P)-binding Rossmann-like Domain"/>
    <property type="match status" value="1"/>
</dbReference>
<dbReference type="SUPFAM" id="SSF50129">
    <property type="entry name" value="GroES-like"/>
    <property type="match status" value="1"/>
</dbReference>
<dbReference type="InterPro" id="IPR036291">
    <property type="entry name" value="NAD(P)-bd_dom_sf"/>
</dbReference>
<dbReference type="SUPFAM" id="SSF51735">
    <property type="entry name" value="NAD(P)-binding Rossmann-fold domains"/>
    <property type="match status" value="1"/>
</dbReference>
<organism evidence="2 3">
    <name type="scientific">Marasmiellus scandens</name>
    <dbReference type="NCBI Taxonomy" id="2682957"/>
    <lineage>
        <taxon>Eukaryota</taxon>
        <taxon>Fungi</taxon>
        <taxon>Dikarya</taxon>
        <taxon>Basidiomycota</taxon>
        <taxon>Agaricomycotina</taxon>
        <taxon>Agaricomycetes</taxon>
        <taxon>Agaricomycetidae</taxon>
        <taxon>Agaricales</taxon>
        <taxon>Marasmiineae</taxon>
        <taxon>Omphalotaceae</taxon>
        <taxon>Marasmiellus</taxon>
    </lineage>
</organism>
<dbReference type="InterPro" id="IPR011032">
    <property type="entry name" value="GroES-like_sf"/>
</dbReference>
<accession>A0ABR1JGL3</accession>
<feature type="domain" description="Alcohol dehydrogenase-like C-terminal" evidence="1">
    <location>
        <begin position="131"/>
        <end position="252"/>
    </location>
</feature>
<gene>
    <name evidence="2" type="ORF">VKT23_009533</name>
</gene>
<dbReference type="Pfam" id="PF00107">
    <property type="entry name" value="ADH_zinc_N"/>
    <property type="match status" value="1"/>
</dbReference>
<dbReference type="Proteomes" id="UP001498398">
    <property type="component" value="Unassembled WGS sequence"/>
</dbReference>
<proteinExistence type="predicted"/>
<dbReference type="CDD" id="cd05288">
    <property type="entry name" value="PGDH"/>
    <property type="match status" value="1"/>
</dbReference>
<protein>
    <recommendedName>
        <fullName evidence="1">Alcohol dehydrogenase-like C-terminal domain-containing protein</fullName>
    </recommendedName>
</protein>
<dbReference type="PANTHER" id="PTHR43205">
    <property type="entry name" value="PROSTAGLANDIN REDUCTASE"/>
    <property type="match status" value="1"/>
</dbReference>
<reference evidence="2 3" key="1">
    <citation type="submission" date="2024-01" db="EMBL/GenBank/DDBJ databases">
        <title>A draft genome for the cacao thread blight pathogen Marasmiellus scandens.</title>
        <authorList>
            <person name="Baruah I.K."/>
            <person name="Leung J."/>
            <person name="Bukari Y."/>
            <person name="Amoako-Attah I."/>
            <person name="Meinhardt L.W."/>
            <person name="Bailey B.A."/>
            <person name="Cohen S.P."/>
        </authorList>
    </citation>
    <scope>NUCLEOTIDE SEQUENCE [LARGE SCALE GENOMIC DNA]</scope>
    <source>
        <strain evidence="2 3">GH-19</strain>
    </source>
</reference>
<dbReference type="EMBL" id="JBANRG010000016">
    <property type="protein sequence ID" value="KAK7459550.1"/>
    <property type="molecule type" value="Genomic_DNA"/>
</dbReference>
<evidence type="ECO:0000259" key="1">
    <source>
        <dbReference type="Pfam" id="PF00107"/>
    </source>
</evidence>
<comment type="caution">
    <text evidence="2">The sequence shown here is derived from an EMBL/GenBank/DDBJ whole genome shotgun (WGS) entry which is preliminary data.</text>
</comment>
<name>A0ABR1JGL3_9AGAR</name>
<evidence type="ECO:0000313" key="3">
    <source>
        <dbReference type="Proteomes" id="UP001498398"/>
    </source>
</evidence>
<dbReference type="InterPro" id="IPR045010">
    <property type="entry name" value="MDR_fam"/>
</dbReference>
<dbReference type="PANTHER" id="PTHR43205:SF7">
    <property type="entry name" value="PROSTAGLANDIN REDUCTASE 1"/>
    <property type="match status" value="1"/>
</dbReference>
<evidence type="ECO:0000313" key="2">
    <source>
        <dbReference type="EMBL" id="KAK7459550.1"/>
    </source>
</evidence>
<dbReference type="InterPro" id="IPR013149">
    <property type="entry name" value="ADH-like_C"/>
</dbReference>
<dbReference type="Gene3D" id="3.90.180.10">
    <property type="entry name" value="Medium-chain alcohol dehydrogenases, catalytic domain"/>
    <property type="match status" value="1"/>
</dbReference>
<keyword evidence="3" id="KW-1185">Reference proteome</keyword>
<sequence>MRDASIVISHSPAFIFSEPLTGFGIGKVLRSEKEDINVGEYICLPFMEWTEYTIPPVELLGYHEKIIPEKNVPLSVYLGAAGVTGILYPQSYILQTLNLRSNKGRSAYHAWKEYAHPKKNETAFVTTAAGAVGLFVVQLAKMDGLKVIASVGYSDKVEIAKSAGANIVFNYKETNREQMEEILEGGIDIYWDNVGGTMLDVALGNANMHARFIEYGMISGYNKSDTTVPIQNMMRIVTHRIAMNGFIILDLYPKYNQEFDSIVPKWISEGKMKYVEDRTNGLEFGGEALLELQIGKNVGKKVVVVAEE</sequence>